<proteinExistence type="predicted"/>
<keyword evidence="4" id="KW-1185">Reference proteome</keyword>
<dbReference type="Pfam" id="PF00534">
    <property type="entry name" value="Glycos_transf_1"/>
    <property type="match status" value="1"/>
</dbReference>
<dbReference type="PANTHER" id="PTHR12526">
    <property type="entry name" value="GLYCOSYLTRANSFERASE"/>
    <property type="match status" value="1"/>
</dbReference>
<sequence length="395" mass="43559">MNLPQSDIAARQADSAATRRLHIVTTVNAAWNMWNFRRQMLTALLADGHRVTVLAPSDEAVDRLVDLGCEFHPLEMDIKSLNPFAQLGLFFAMFRAFRQLRPDLVLGFTIKNNTFGSIAARLLGIPFIPNVTGLGTAFLSGKFLQRVAHLLYRVSFAGCPLVFFQNRDDSALFTGLNLVREDQVVVVPGSGIDLVHFAQAPMPAHDGPVQFLMIARLLRDKGVVEYVEAAKMVRESHPGTRFLLLGPAGSENRTAFSAEQAHEWERTHGIEYLGPSDDVRPHIEQAHCVVLPSYREGAPRTLIEAAAIGRPLIASDVPGCHDIVDDGSNGLLCTVRDAESLASAMRRFLDMEAQQWATMGQEGRDKMVREYDVAHVANAYRRAIADITGMSAITD</sequence>
<dbReference type="InterPro" id="IPR001296">
    <property type="entry name" value="Glyco_trans_1"/>
</dbReference>
<dbReference type="EMBL" id="JBBYHV010000002">
    <property type="protein sequence ID" value="MEL1251534.1"/>
    <property type="molecule type" value="Genomic_DNA"/>
</dbReference>
<evidence type="ECO:0000313" key="3">
    <source>
        <dbReference type="EMBL" id="MEL1251534.1"/>
    </source>
</evidence>
<gene>
    <name evidence="3" type="ORF">AAEO60_12730</name>
</gene>
<feature type="domain" description="Glycosyl transferase family 1" evidence="1">
    <location>
        <begin position="206"/>
        <end position="364"/>
    </location>
</feature>
<dbReference type="Gene3D" id="3.40.50.2000">
    <property type="entry name" value="Glycogen Phosphorylase B"/>
    <property type="match status" value="2"/>
</dbReference>
<reference evidence="3 4" key="1">
    <citation type="submission" date="2024-04" db="EMBL/GenBank/DDBJ databases">
        <title>Aurantiacibacter sp. DGU6 16S ribosomal RNA gene Genome sequencing and assembly.</title>
        <authorList>
            <person name="Park S."/>
        </authorList>
    </citation>
    <scope>NUCLEOTIDE SEQUENCE [LARGE SCALE GENOMIC DNA]</scope>
    <source>
        <strain evidence="3 4">DGU6</strain>
    </source>
</reference>
<comment type="caution">
    <text evidence="3">The sequence shown here is derived from an EMBL/GenBank/DDBJ whole genome shotgun (WGS) entry which is preliminary data.</text>
</comment>
<dbReference type="RefSeq" id="WP_341674084.1">
    <property type="nucleotide sequence ID" value="NZ_JBBYHV010000002.1"/>
</dbReference>
<dbReference type="PANTHER" id="PTHR12526:SF638">
    <property type="entry name" value="SPORE COAT PROTEIN SA"/>
    <property type="match status" value="1"/>
</dbReference>
<dbReference type="SUPFAM" id="SSF53756">
    <property type="entry name" value="UDP-Glycosyltransferase/glycogen phosphorylase"/>
    <property type="match status" value="1"/>
</dbReference>
<protein>
    <submittedName>
        <fullName evidence="3">Glycosyltransferase family 4 protein</fullName>
    </submittedName>
</protein>
<dbReference type="Proteomes" id="UP001497045">
    <property type="component" value="Unassembled WGS sequence"/>
</dbReference>
<dbReference type="InterPro" id="IPR028098">
    <property type="entry name" value="Glyco_trans_4-like_N"/>
</dbReference>
<dbReference type="CDD" id="cd03808">
    <property type="entry name" value="GT4_CapM-like"/>
    <property type="match status" value="1"/>
</dbReference>
<evidence type="ECO:0000259" key="2">
    <source>
        <dbReference type="Pfam" id="PF13579"/>
    </source>
</evidence>
<name>A0ABU9IGJ6_9SPHN</name>
<evidence type="ECO:0000313" key="4">
    <source>
        <dbReference type="Proteomes" id="UP001497045"/>
    </source>
</evidence>
<feature type="domain" description="Glycosyltransferase subfamily 4-like N-terminal" evidence="2">
    <location>
        <begin position="37"/>
        <end position="188"/>
    </location>
</feature>
<accession>A0ABU9IGJ6</accession>
<dbReference type="Pfam" id="PF13579">
    <property type="entry name" value="Glyco_trans_4_4"/>
    <property type="match status" value="1"/>
</dbReference>
<evidence type="ECO:0000259" key="1">
    <source>
        <dbReference type="Pfam" id="PF00534"/>
    </source>
</evidence>
<organism evidence="3 4">
    <name type="scientific">Aurantiacibacter gilvus</name>
    <dbReference type="NCBI Taxonomy" id="3139141"/>
    <lineage>
        <taxon>Bacteria</taxon>
        <taxon>Pseudomonadati</taxon>
        <taxon>Pseudomonadota</taxon>
        <taxon>Alphaproteobacteria</taxon>
        <taxon>Sphingomonadales</taxon>
        <taxon>Erythrobacteraceae</taxon>
        <taxon>Aurantiacibacter</taxon>
    </lineage>
</organism>